<dbReference type="Proteomes" id="UP000682811">
    <property type="component" value="Unassembled WGS sequence"/>
</dbReference>
<accession>A0A919Y786</accession>
<comment type="caution">
    <text evidence="1">The sequence shown here is derived from an EMBL/GenBank/DDBJ whole genome shotgun (WGS) entry which is preliminary data.</text>
</comment>
<gene>
    <name evidence="1" type="ORF">J34TS1_03390</name>
</gene>
<proteinExistence type="predicted"/>
<dbReference type="RefSeq" id="WP_237099998.1">
    <property type="nucleotide sequence ID" value="NZ_AP025343.1"/>
</dbReference>
<reference evidence="1 2" key="1">
    <citation type="submission" date="2021-03" db="EMBL/GenBank/DDBJ databases">
        <title>Antimicrobial resistance genes in bacteria isolated from Japanese honey, and their potential for conferring macrolide and lincosamide resistance in the American foulbrood pathogen Paenibacillus larvae.</title>
        <authorList>
            <person name="Okamoto M."/>
            <person name="Kumagai M."/>
            <person name="Kanamori H."/>
            <person name="Takamatsu D."/>
        </authorList>
    </citation>
    <scope>NUCLEOTIDE SEQUENCE [LARGE SCALE GENOMIC DNA]</scope>
    <source>
        <strain evidence="1 2">J34TS1</strain>
    </source>
</reference>
<dbReference type="AlphaFoldDB" id="A0A919Y786"/>
<protein>
    <submittedName>
        <fullName evidence="1">Uncharacterized protein</fullName>
    </submittedName>
</protein>
<keyword evidence="2" id="KW-1185">Reference proteome</keyword>
<dbReference type="EMBL" id="BORT01000001">
    <property type="protein sequence ID" value="GIO45574.1"/>
    <property type="molecule type" value="Genomic_DNA"/>
</dbReference>
<evidence type="ECO:0000313" key="2">
    <source>
        <dbReference type="Proteomes" id="UP000682811"/>
    </source>
</evidence>
<sequence>MSKVQAVELLMDDRAEIHNDKEKRMKLTVKVKKPGKRKELAAQELELPTAPHTLRELIIGVVENGVRSFTERQSEKSVIPYLTETQIEESAELGKVGFGAVYDDRQPDESQAVEAALTAFGDGLYRVFINETEIEDLDAPLVAQEGDHIVFMRFTMLAGGMW</sequence>
<organism evidence="1 2">
    <name type="scientific">Paenibacillus azoreducens</name>
    <dbReference type="NCBI Taxonomy" id="116718"/>
    <lineage>
        <taxon>Bacteria</taxon>
        <taxon>Bacillati</taxon>
        <taxon>Bacillota</taxon>
        <taxon>Bacilli</taxon>
        <taxon>Bacillales</taxon>
        <taxon>Paenibacillaceae</taxon>
        <taxon>Paenibacillus</taxon>
    </lineage>
</organism>
<name>A0A919Y786_9BACL</name>
<evidence type="ECO:0000313" key="1">
    <source>
        <dbReference type="EMBL" id="GIO45574.1"/>
    </source>
</evidence>